<dbReference type="AlphaFoldDB" id="A0A1C4GYG1"/>
<dbReference type="EMBL" id="FMBK01000014">
    <property type="protein sequence ID" value="SCC73035.1"/>
    <property type="molecule type" value="Genomic_DNA"/>
</dbReference>
<protein>
    <submittedName>
        <fullName evidence="1">Uncharacterized protein</fullName>
    </submittedName>
</protein>
<accession>A0A1C4GYG1</accession>
<gene>
    <name evidence="1" type="ORF">GA0116959_11476</name>
</gene>
<evidence type="ECO:0000313" key="2">
    <source>
        <dbReference type="Proteomes" id="UP000243661"/>
    </source>
</evidence>
<evidence type="ECO:0000313" key="1">
    <source>
        <dbReference type="EMBL" id="SCC73035.1"/>
    </source>
</evidence>
<name>A0A1C4GYG1_9GAMM</name>
<organism evidence="1 2">
    <name type="scientific">Acinetobacter albensis</name>
    <dbReference type="NCBI Taxonomy" id="1673609"/>
    <lineage>
        <taxon>Bacteria</taxon>
        <taxon>Pseudomonadati</taxon>
        <taxon>Pseudomonadota</taxon>
        <taxon>Gammaproteobacteria</taxon>
        <taxon>Moraxellales</taxon>
        <taxon>Moraxellaceae</taxon>
        <taxon>Acinetobacter</taxon>
    </lineage>
</organism>
<dbReference type="Proteomes" id="UP000243661">
    <property type="component" value="Unassembled WGS sequence"/>
</dbReference>
<reference evidence="1 2" key="1">
    <citation type="submission" date="2016-08" db="EMBL/GenBank/DDBJ databases">
        <authorList>
            <person name="Seilhamer J.J."/>
        </authorList>
    </citation>
    <scope>NUCLEOTIDE SEQUENCE [LARGE SCALE GENOMIC DNA]</scope>
    <source>
        <strain evidence="1 2">ANC 4874</strain>
    </source>
</reference>
<proteinExistence type="predicted"/>
<sequence length="36" mass="4177">MYNTTSHDVISFYVQTQSCISVSIKKVGRHYLEDLI</sequence>